<feature type="compositionally biased region" description="Polar residues" evidence="1">
    <location>
        <begin position="57"/>
        <end position="68"/>
    </location>
</feature>
<sequence>MSQNSLIRAKVSRPGRLAAAMRLLGIIGGLGLLASNIALAESPQPKANEPTREMPHGQSSGTANQKTLDTYRDKHGTVRTEDGRKVRSDDGDRNNRGQPDDSPEHSHEGGPTDPGSDPGATESPRP</sequence>
<protein>
    <submittedName>
        <fullName evidence="2">Uncharacterized protein</fullName>
    </submittedName>
</protein>
<organism evidence="2 3">
    <name type="scientific">Pseudomonas nitroreducens</name>
    <dbReference type="NCBI Taxonomy" id="46680"/>
    <lineage>
        <taxon>Bacteria</taxon>
        <taxon>Pseudomonadati</taxon>
        <taxon>Pseudomonadota</taxon>
        <taxon>Gammaproteobacteria</taxon>
        <taxon>Pseudomonadales</taxon>
        <taxon>Pseudomonadaceae</taxon>
        <taxon>Pseudomonas</taxon>
    </lineage>
</organism>
<evidence type="ECO:0000256" key="1">
    <source>
        <dbReference type="SAM" id="MobiDB-lite"/>
    </source>
</evidence>
<reference evidence="2 3" key="1">
    <citation type="submission" date="2017-06" db="EMBL/GenBank/DDBJ databases">
        <title>Draft genome of Pseudomonas nitroreducens DF05.</title>
        <authorList>
            <person name="Iyer R."/>
        </authorList>
    </citation>
    <scope>NUCLEOTIDE SEQUENCE [LARGE SCALE GENOMIC DNA]</scope>
    <source>
        <strain evidence="2 3">DF05</strain>
    </source>
</reference>
<dbReference type="AlphaFoldDB" id="A0A246F8U2"/>
<evidence type="ECO:0000313" key="2">
    <source>
        <dbReference type="EMBL" id="OWP50054.1"/>
    </source>
</evidence>
<accession>A0A246F8U2</accession>
<dbReference type="RefSeq" id="WP_088418882.1">
    <property type="nucleotide sequence ID" value="NZ_NJBA01000005.1"/>
</dbReference>
<evidence type="ECO:0000313" key="3">
    <source>
        <dbReference type="Proteomes" id="UP000198145"/>
    </source>
</evidence>
<feature type="compositionally biased region" description="Basic and acidic residues" evidence="1">
    <location>
        <begin position="69"/>
        <end position="110"/>
    </location>
</feature>
<comment type="caution">
    <text evidence="2">The sequence shown here is derived from an EMBL/GenBank/DDBJ whole genome shotgun (WGS) entry which is preliminary data.</text>
</comment>
<dbReference type="Proteomes" id="UP000198145">
    <property type="component" value="Unassembled WGS sequence"/>
</dbReference>
<feature type="region of interest" description="Disordered" evidence="1">
    <location>
        <begin position="43"/>
        <end position="126"/>
    </location>
</feature>
<dbReference type="eggNOG" id="ENOG5031HP7">
    <property type="taxonomic scope" value="Bacteria"/>
</dbReference>
<proteinExistence type="predicted"/>
<name>A0A246F8U2_PSENT</name>
<dbReference type="EMBL" id="NJBA01000005">
    <property type="protein sequence ID" value="OWP50054.1"/>
    <property type="molecule type" value="Genomic_DNA"/>
</dbReference>
<gene>
    <name evidence="2" type="ORF">CEG18_16595</name>
</gene>